<keyword evidence="3" id="KW-1185">Reference proteome</keyword>
<keyword evidence="1" id="KW-0472">Membrane</keyword>
<evidence type="ECO:0000256" key="1">
    <source>
        <dbReference type="SAM" id="Phobius"/>
    </source>
</evidence>
<protein>
    <submittedName>
        <fullName evidence="2">Uncharacterized protein</fullName>
    </submittedName>
</protein>
<name>A0A8W8KDV4_MAGGI</name>
<keyword evidence="1" id="KW-0812">Transmembrane</keyword>
<organism evidence="2 3">
    <name type="scientific">Magallana gigas</name>
    <name type="common">Pacific oyster</name>
    <name type="synonym">Crassostrea gigas</name>
    <dbReference type="NCBI Taxonomy" id="29159"/>
    <lineage>
        <taxon>Eukaryota</taxon>
        <taxon>Metazoa</taxon>
        <taxon>Spiralia</taxon>
        <taxon>Lophotrochozoa</taxon>
        <taxon>Mollusca</taxon>
        <taxon>Bivalvia</taxon>
        <taxon>Autobranchia</taxon>
        <taxon>Pteriomorphia</taxon>
        <taxon>Ostreida</taxon>
        <taxon>Ostreoidea</taxon>
        <taxon>Ostreidae</taxon>
        <taxon>Magallana</taxon>
    </lineage>
</organism>
<dbReference type="EnsemblMetazoa" id="G22773.4">
    <property type="protein sequence ID" value="G22773.4:cds"/>
    <property type="gene ID" value="G22773"/>
</dbReference>
<dbReference type="EnsemblMetazoa" id="G22773.2">
    <property type="protein sequence ID" value="G22773.2:cds"/>
    <property type="gene ID" value="G22773"/>
</dbReference>
<evidence type="ECO:0000313" key="3">
    <source>
        <dbReference type="Proteomes" id="UP000005408"/>
    </source>
</evidence>
<proteinExistence type="predicted"/>
<sequence length="100" mass="11182">METSIQGNYQTLGHHNSTNFILTIMHSGTSVRLVFLVLVLAVIGEAYNTRRGHSIQKRSAICTDENGHMWFENECFCVDSEHECCCGSGKIHCSESRSCI</sequence>
<keyword evidence="1" id="KW-1133">Transmembrane helix</keyword>
<feature type="transmembrane region" description="Helical" evidence="1">
    <location>
        <begin position="20"/>
        <end position="43"/>
    </location>
</feature>
<evidence type="ECO:0000313" key="2">
    <source>
        <dbReference type="EnsemblMetazoa" id="G22773.4:cds"/>
    </source>
</evidence>
<dbReference type="AlphaFoldDB" id="A0A8W8KDV4"/>
<accession>A0A8W8KDV4</accession>
<reference evidence="2" key="1">
    <citation type="submission" date="2022-08" db="UniProtKB">
        <authorList>
            <consortium name="EnsemblMetazoa"/>
        </authorList>
    </citation>
    <scope>IDENTIFICATION</scope>
    <source>
        <strain evidence="2">05x7-T-G4-1.051#20</strain>
    </source>
</reference>
<dbReference type="Proteomes" id="UP000005408">
    <property type="component" value="Unassembled WGS sequence"/>
</dbReference>